<dbReference type="GO" id="GO:0005506">
    <property type="term" value="F:iron ion binding"/>
    <property type="evidence" value="ECO:0007669"/>
    <property type="project" value="InterPro"/>
</dbReference>
<dbReference type="InterPro" id="IPR001128">
    <property type="entry name" value="Cyt_P450"/>
</dbReference>
<dbReference type="STRING" id="1157616.A0A1Z5TT02"/>
<evidence type="ECO:0000256" key="1">
    <source>
        <dbReference type="ARBA" id="ARBA00001971"/>
    </source>
</evidence>
<dbReference type="PRINTS" id="PR00463">
    <property type="entry name" value="EP450I"/>
</dbReference>
<dbReference type="EMBL" id="MUNK01000005">
    <property type="protein sequence ID" value="OTA39147.1"/>
    <property type="molecule type" value="Genomic_DNA"/>
</dbReference>
<proteinExistence type="inferred from homology"/>
<keyword evidence="5 9" id="KW-0560">Oxidoreductase</keyword>
<evidence type="ECO:0000313" key="11">
    <source>
        <dbReference type="Proteomes" id="UP000194280"/>
    </source>
</evidence>
<dbReference type="VEuPathDB" id="FungiDB:BTJ68_00891"/>
<evidence type="ECO:0000256" key="8">
    <source>
        <dbReference type="PIRSR" id="PIRSR602401-1"/>
    </source>
</evidence>
<dbReference type="InterPro" id="IPR002401">
    <property type="entry name" value="Cyt_P450_E_grp-I"/>
</dbReference>
<dbReference type="GO" id="GO:0020037">
    <property type="term" value="F:heme binding"/>
    <property type="evidence" value="ECO:0007669"/>
    <property type="project" value="InterPro"/>
</dbReference>
<evidence type="ECO:0000256" key="3">
    <source>
        <dbReference type="ARBA" id="ARBA00022617"/>
    </source>
</evidence>
<dbReference type="OrthoDB" id="1470350at2759"/>
<accession>A0A1Z5TT02</accession>
<gene>
    <name evidence="10" type="ORF">BTJ68_00891</name>
</gene>
<evidence type="ECO:0000256" key="5">
    <source>
        <dbReference type="ARBA" id="ARBA00023002"/>
    </source>
</evidence>
<dbReference type="InterPro" id="IPR017972">
    <property type="entry name" value="Cyt_P450_CS"/>
</dbReference>
<dbReference type="GO" id="GO:0004497">
    <property type="term" value="F:monooxygenase activity"/>
    <property type="evidence" value="ECO:0007669"/>
    <property type="project" value="UniProtKB-KW"/>
</dbReference>
<keyword evidence="6 8" id="KW-0408">Iron</keyword>
<evidence type="ECO:0000256" key="7">
    <source>
        <dbReference type="ARBA" id="ARBA00023033"/>
    </source>
</evidence>
<evidence type="ECO:0000313" key="10">
    <source>
        <dbReference type="EMBL" id="OTA39147.1"/>
    </source>
</evidence>
<evidence type="ECO:0000256" key="9">
    <source>
        <dbReference type="RuleBase" id="RU000461"/>
    </source>
</evidence>
<keyword evidence="4 8" id="KW-0479">Metal-binding</keyword>
<protein>
    <recommendedName>
        <fullName evidence="12">Cytochrome P450</fullName>
    </recommendedName>
</protein>
<evidence type="ECO:0000256" key="2">
    <source>
        <dbReference type="ARBA" id="ARBA00010617"/>
    </source>
</evidence>
<keyword evidence="7 9" id="KW-0503">Monooxygenase</keyword>
<evidence type="ECO:0000256" key="4">
    <source>
        <dbReference type="ARBA" id="ARBA00022723"/>
    </source>
</evidence>
<dbReference type="AlphaFoldDB" id="A0A1Z5TT02"/>
<comment type="cofactor">
    <cofactor evidence="1 8">
        <name>heme</name>
        <dbReference type="ChEBI" id="CHEBI:30413"/>
    </cofactor>
</comment>
<comment type="similarity">
    <text evidence="2 9">Belongs to the cytochrome P450 family.</text>
</comment>
<dbReference type="PANTHER" id="PTHR46300:SF1">
    <property type="entry name" value="P450, PUTATIVE (EUROFUNG)-RELATED"/>
    <property type="match status" value="1"/>
</dbReference>
<dbReference type="Proteomes" id="UP000194280">
    <property type="component" value="Unassembled WGS sequence"/>
</dbReference>
<dbReference type="SUPFAM" id="SSF48264">
    <property type="entry name" value="Cytochrome P450"/>
    <property type="match status" value="1"/>
</dbReference>
<comment type="caution">
    <text evidence="10">The sequence shown here is derived from an EMBL/GenBank/DDBJ whole genome shotgun (WGS) entry which is preliminary data.</text>
</comment>
<organism evidence="10 11">
    <name type="scientific">Hortaea werneckii EXF-2000</name>
    <dbReference type="NCBI Taxonomy" id="1157616"/>
    <lineage>
        <taxon>Eukaryota</taxon>
        <taxon>Fungi</taxon>
        <taxon>Dikarya</taxon>
        <taxon>Ascomycota</taxon>
        <taxon>Pezizomycotina</taxon>
        <taxon>Dothideomycetes</taxon>
        <taxon>Dothideomycetidae</taxon>
        <taxon>Mycosphaerellales</taxon>
        <taxon>Teratosphaeriaceae</taxon>
        <taxon>Hortaea</taxon>
    </lineage>
</organism>
<keyword evidence="3 8" id="KW-0349">Heme</keyword>
<dbReference type="PANTHER" id="PTHR46300">
    <property type="entry name" value="P450, PUTATIVE (EUROFUNG)-RELATED-RELATED"/>
    <property type="match status" value="1"/>
</dbReference>
<evidence type="ECO:0000256" key="6">
    <source>
        <dbReference type="ARBA" id="ARBA00023004"/>
    </source>
</evidence>
<dbReference type="InterPro" id="IPR050364">
    <property type="entry name" value="Cytochrome_P450_fung"/>
</dbReference>
<dbReference type="GO" id="GO:0016705">
    <property type="term" value="F:oxidoreductase activity, acting on paired donors, with incorporation or reduction of molecular oxygen"/>
    <property type="evidence" value="ECO:0007669"/>
    <property type="project" value="InterPro"/>
</dbReference>
<name>A0A1Z5TT02_HORWE</name>
<dbReference type="PROSITE" id="PS00086">
    <property type="entry name" value="CYTOCHROME_P450"/>
    <property type="match status" value="1"/>
</dbReference>
<dbReference type="CDD" id="cd11065">
    <property type="entry name" value="CYP64-like"/>
    <property type="match status" value="1"/>
</dbReference>
<dbReference type="Gene3D" id="1.10.630.10">
    <property type="entry name" value="Cytochrome P450"/>
    <property type="match status" value="1"/>
</dbReference>
<feature type="binding site" description="axial binding residue" evidence="8">
    <location>
        <position position="456"/>
    </location>
    <ligand>
        <name>heme</name>
        <dbReference type="ChEBI" id="CHEBI:30413"/>
    </ligand>
    <ligandPart>
        <name>Fe</name>
        <dbReference type="ChEBI" id="CHEBI:18248"/>
    </ligandPart>
</feature>
<reference evidence="10 11" key="1">
    <citation type="submission" date="2017-01" db="EMBL/GenBank/DDBJ databases">
        <title>The recent genome duplication of the halophilic yeast Hortaea werneckii: insights from long-read sequencing.</title>
        <authorList>
            <person name="Sinha S."/>
            <person name="Flibotte S."/>
            <person name="Neira M."/>
            <person name="Lenassi M."/>
            <person name="Gostincar C."/>
            <person name="Stajich J.E."/>
            <person name="Nislow C.E."/>
        </authorList>
    </citation>
    <scope>NUCLEOTIDE SEQUENCE [LARGE SCALE GENOMIC DNA]</scope>
    <source>
        <strain evidence="10 11">EXF-2000</strain>
    </source>
</reference>
<dbReference type="PRINTS" id="PR00385">
    <property type="entry name" value="P450"/>
</dbReference>
<keyword evidence="11" id="KW-1185">Reference proteome</keyword>
<sequence>MAGQTTLLVSISLLALTTIAYIYNRTNFHKRGKQIPPGPLGLPIIGSALQMPKRLPWLEFHRMSRQYGPIMYMNLAGRSAIILSTYQAAHDLLSVRSALYSDRPRVVMAGELACKGMHTLLRPYDARYKLHQRMATPFLNPSAANRYRPLQELESRQLLSDLLNGSEKEGEYGIDPHHVLERAMASFIYSLLYGYRLRTGNERELREAKRVLAEYEQTGKPGAYLVDAFPALNCLPRPFAPWKDKADQLYEQQANLHLGNLAKALQQEGPNVAKLMHLSQEAKNMTEVEVAFSVGVVSGSMLSRDLSADVLGKLADAAIDTSAMTLNWLIVAALTTGAEWVQKAQSIIDKVVGRDRLPQWEDRPGLTYIDAIINEVLRWRPIIAGGVPHFTKKPDVYGDYYIPANTIVLPNLYAIARDETTFGSEVGTFIPERWIDANDKLKDLPDVGFGFGRRICAGRYIARNGLFIKVARLLWAFNIEPGVDRTTGEAIEVSDTDCVDGLVVLPKPFKAVFRPRCDSIKDVIDSYGNVGIDDHLQTLNNIF</sequence>
<dbReference type="Pfam" id="PF00067">
    <property type="entry name" value="p450"/>
    <property type="match status" value="1"/>
</dbReference>
<evidence type="ECO:0008006" key="12">
    <source>
        <dbReference type="Google" id="ProtNLM"/>
    </source>
</evidence>
<dbReference type="InterPro" id="IPR036396">
    <property type="entry name" value="Cyt_P450_sf"/>
</dbReference>
<dbReference type="InParanoid" id="A0A1Z5TT02"/>